<keyword evidence="3 6" id="KW-0175">Coiled coil</keyword>
<comment type="subcellular location">
    <subcellularLocation>
        <location evidence="6">Cell membrane</location>
        <topology evidence="6">Single-pass membrane protein</topology>
    </subcellularLocation>
    <text evidence="6">Colocalized with FtsZ to the nascent septal site.</text>
</comment>
<evidence type="ECO:0000256" key="3">
    <source>
        <dbReference type="ARBA" id="ARBA00023054"/>
    </source>
</evidence>
<comment type="function">
    <text evidence="6">Negative regulator of FtsZ ring formation; modulates the frequency and position of FtsZ ring formation. Inhibits FtsZ ring formation at polar sites. Interacts either with FtsZ or with one of its binding partners to promote depolymerization.</text>
</comment>
<comment type="caution">
    <text evidence="8">The sequence shown here is derived from an EMBL/GenBank/DDBJ whole genome shotgun (WGS) entry which is preliminary data.</text>
</comment>
<protein>
    <recommendedName>
        <fullName evidence="6">Septation ring formation regulator EzrA</fullName>
    </recommendedName>
</protein>
<feature type="topological domain" description="Extracellular" evidence="6">
    <location>
        <begin position="1"/>
        <end position="8"/>
    </location>
</feature>
<sequence length="576" mass="67572">MKPNTMLWIFLAVFVVAALLYLIAILMKRRNEERLDELEKRKIDLFDLPVIEEVEEVKKMHLVGQSQNTFRDWNQKWTDISTASFAELESRIFEVENLNETFRFMKVKSAIEEAYETMDEMENEVEYIRTGLKELRESEERNSLAVQEALDKYEEISALAKQEPKQFGPAIDEIQKQVQSIENEFTQFVALNTAGDPMEARSVLEQAEGRTYALEATIVNIPPLFEELDKMFPEQMQEIISGHKKLVEQQFKFPEDEIKKDIVKVNSKIKKNLAYLEKCEVAVVQENNADISNRIDKLYDVMEIEMKAQSYVKANMKTTRDYIGHAFKNNRQLLIELDHTSQSYALNHNELGRARGFQTRLEELGKSFTTIEENLKNKVAVFSKVEEELKDTYRILDDIENQQIEINGSLKTLRKGEKVAQKKIDEFEFSLRNMKRYVDKQRLPGVPPEYLEFFFVATDRIEELSKELNKIRIDMERINKLVEYCSKDIEILEEKTNELIDSAALTEQMLQYSNRYRHSHGGVSEAIDKTLYLFTKEHRYQDALDEIGSALERTEPGAFKRIESFYFNNRDRMAEF</sequence>
<evidence type="ECO:0000256" key="5">
    <source>
        <dbReference type="ARBA" id="ARBA00023210"/>
    </source>
</evidence>
<dbReference type="GO" id="GO:0005940">
    <property type="term" value="C:septin ring"/>
    <property type="evidence" value="ECO:0007669"/>
    <property type="project" value="InterPro"/>
</dbReference>
<dbReference type="InterPro" id="IPR010379">
    <property type="entry name" value="EzrA"/>
</dbReference>
<evidence type="ECO:0000256" key="4">
    <source>
        <dbReference type="ARBA" id="ARBA00023136"/>
    </source>
</evidence>
<name>A0A429ZUF3_9ENTE</name>
<gene>
    <name evidence="6" type="primary">ezrA</name>
    <name evidence="8" type="ORF">CBF35_02970</name>
</gene>
<keyword evidence="5 6" id="KW-0717">Septation</keyword>
<dbReference type="RefSeq" id="WP_126778441.1">
    <property type="nucleotide sequence ID" value="NZ_CAUQJP010000139.1"/>
</dbReference>
<dbReference type="GO" id="GO:0005886">
    <property type="term" value="C:plasma membrane"/>
    <property type="evidence" value="ECO:0007669"/>
    <property type="project" value="UniProtKB-SubCell"/>
</dbReference>
<feature type="topological domain" description="Cytoplasmic" evidence="6">
    <location>
        <begin position="28"/>
        <end position="576"/>
    </location>
</feature>
<feature type="coiled-coil region" evidence="6">
    <location>
        <begin position="104"/>
        <end position="138"/>
    </location>
</feature>
<keyword evidence="2 6" id="KW-1133">Transmembrane helix</keyword>
<feature type="transmembrane region" description="Helical" evidence="7">
    <location>
        <begin position="6"/>
        <end position="27"/>
    </location>
</feature>
<dbReference type="GeneID" id="98567316"/>
<evidence type="ECO:0000256" key="1">
    <source>
        <dbReference type="ARBA" id="ARBA00022692"/>
    </source>
</evidence>
<comment type="similarity">
    <text evidence="6">Belongs to the EzrA family.</text>
</comment>
<proteinExistence type="inferred from homology"/>
<keyword evidence="1 6" id="KW-0812">Transmembrane</keyword>
<evidence type="ECO:0000256" key="6">
    <source>
        <dbReference type="HAMAP-Rule" id="MF_00728"/>
    </source>
</evidence>
<evidence type="ECO:0000256" key="2">
    <source>
        <dbReference type="ARBA" id="ARBA00022989"/>
    </source>
</evidence>
<dbReference type="GO" id="GO:0000921">
    <property type="term" value="P:septin ring assembly"/>
    <property type="evidence" value="ECO:0007669"/>
    <property type="project" value="InterPro"/>
</dbReference>
<evidence type="ECO:0000313" key="9">
    <source>
        <dbReference type="Proteomes" id="UP000287239"/>
    </source>
</evidence>
<dbReference type="GO" id="GO:0000917">
    <property type="term" value="P:division septum assembly"/>
    <property type="evidence" value="ECO:0007669"/>
    <property type="project" value="UniProtKB-KW"/>
</dbReference>
<keyword evidence="6" id="KW-1003">Cell membrane</keyword>
<evidence type="ECO:0000313" key="8">
    <source>
        <dbReference type="EMBL" id="RST97305.1"/>
    </source>
</evidence>
<reference evidence="8 9" key="1">
    <citation type="submission" date="2017-05" db="EMBL/GenBank/DDBJ databases">
        <title>Vagococcus spp. assemblies.</title>
        <authorList>
            <person name="Gulvik C.A."/>
        </authorList>
    </citation>
    <scope>NUCLEOTIDE SEQUENCE [LARGE SCALE GENOMIC DNA]</scope>
    <source>
        <strain evidence="8 9">NCFB 2777</strain>
    </source>
</reference>
<accession>A0A429ZUF3</accession>
<evidence type="ECO:0000256" key="7">
    <source>
        <dbReference type="SAM" id="Phobius"/>
    </source>
</evidence>
<dbReference type="EMBL" id="NGJU01000003">
    <property type="protein sequence ID" value="RST97305.1"/>
    <property type="molecule type" value="Genomic_DNA"/>
</dbReference>
<dbReference type="OrthoDB" id="1654473at2"/>
<keyword evidence="9" id="KW-1185">Reference proteome</keyword>
<dbReference type="Pfam" id="PF06160">
    <property type="entry name" value="EzrA"/>
    <property type="match status" value="1"/>
</dbReference>
<dbReference type="AlphaFoldDB" id="A0A429ZUF3"/>
<dbReference type="Proteomes" id="UP000287239">
    <property type="component" value="Unassembled WGS sequence"/>
</dbReference>
<dbReference type="HAMAP" id="MF_00728">
    <property type="entry name" value="EzrA"/>
    <property type="match status" value="1"/>
</dbReference>
<keyword evidence="6" id="KW-0132">Cell division</keyword>
<organism evidence="8 9">
    <name type="scientific">Vagococcus salmoninarum</name>
    <dbReference type="NCBI Taxonomy" id="2739"/>
    <lineage>
        <taxon>Bacteria</taxon>
        <taxon>Bacillati</taxon>
        <taxon>Bacillota</taxon>
        <taxon>Bacilli</taxon>
        <taxon>Lactobacillales</taxon>
        <taxon>Enterococcaceae</taxon>
        <taxon>Vagococcus</taxon>
    </lineage>
</organism>
<keyword evidence="6" id="KW-0131">Cell cycle</keyword>
<keyword evidence="4 6" id="KW-0472">Membrane</keyword>